<evidence type="ECO:0000259" key="6">
    <source>
        <dbReference type="PROSITE" id="PS50850"/>
    </source>
</evidence>
<feature type="transmembrane region" description="Helical" evidence="5">
    <location>
        <begin position="189"/>
        <end position="209"/>
    </location>
</feature>
<keyword evidence="4 5" id="KW-0472">Membrane</keyword>
<evidence type="ECO:0000256" key="1">
    <source>
        <dbReference type="ARBA" id="ARBA00004651"/>
    </source>
</evidence>
<feature type="transmembrane region" description="Helical" evidence="5">
    <location>
        <begin position="264"/>
        <end position="285"/>
    </location>
</feature>
<feature type="transmembrane region" description="Helical" evidence="5">
    <location>
        <begin position="386"/>
        <end position="405"/>
    </location>
</feature>
<dbReference type="GO" id="GO:0022857">
    <property type="term" value="F:transmembrane transporter activity"/>
    <property type="evidence" value="ECO:0007669"/>
    <property type="project" value="InterPro"/>
</dbReference>
<comment type="subcellular location">
    <subcellularLocation>
        <location evidence="1">Cell membrane</location>
        <topology evidence="1">Multi-pass membrane protein</topology>
    </subcellularLocation>
</comment>
<organism evidence="7 8">
    <name type="scientific">Agromyces seonyuensis</name>
    <dbReference type="NCBI Taxonomy" id="2662446"/>
    <lineage>
        <taxon>Bacteria</taxon>
        <taxon>Bacillati</taxon>
        <taxon>Actinomycetota</taxon>
        <taxon>Actinomycetes</taxon>
        <taxon>Micrococcales</taxon>
        <taxon>Microbacteriaceae</taxon>
        <taxon>Agromyces</taxon>
    </lineage>
</organism>
<dbReference type="InterPro" id="IPR001958">
    <property type="entry name" value="Tet-R_TetA/multi-R_MdtG-like"/>
</dbReference>
<evidence type="ECO:0000256" key="3">
    <source>
        <dbReference type="ARBA" id="ARBA00022989"/>
    </source>
</evidence>
<dbReference type="PANTHER" id="PTHR43683:SF1">
    <property type="entry name" value="MULTIDRUG EFFLUX PROTEIN YFMO"/>
    <property type="match status" value="1"/>
</dbReference>
<name>A0A6I4NTM4_9MICO</name>
<feature type="transmembrane region" description="Helical" evidence="5">
    <location>
        <begin position="322"/>
        <end position="341"/>
    </location>
</feature>
<sequence>MSAATSSLPVLETAPGAPAATTAPAKPSILHQPKAVWAVAFAAVVSFMGIGLVDPILPAIARDLEASPAQTQLLFTSYLAVTGLAMFFTSWVSTRIGAKRTLLIGLAVIVVFAALAGFSGSVDGVIGFRAGWGLGNALFISTALATIVGAASGGAAQAIILYEAALGLGIAIGPLLGGALGSLSWRAPFFGTAVLMAVGFIAIMTMLRTDAARPAPTRLSAPFRALAKPGLGVMATAAFCYNIGFFVLLAYTPFALEAIGMGSAVSLGLIFFGWGLAVAVTSVWAAPWLTARLRRTVVLRIVLPLLALDLVAAALLVHSLVGLIVCVIVGGLFLGVLNTVLTECSMEAADVPRPVASSAYSGVRFLGGAIAPPVATLIAGAFGGEWAFVFGAAAVLAATLVIVLGRRALVRADAGEEHAPEVAQAIAFGDAA</sequence>
<keyword evidence="3 5" id="KW-1133">Transmembrane helix</keyword>
<evidence type="ECO:0000256" key="2">
    <source>
        <dbReference type="ARBA" id="ARBA00022692"/>
    </source>
</evidence>
<proteinExistence type="predicted"/>
<gene>
    <name evidence="7" type="ORF">GB864_03490</name>
</gene>
<dbReference type="CDD" id="cd17474">
    <property type="entry name" value="MFS_YfmO_like"/>
    <property type="match status" value="1"/>
</dbReference>
<evidence type="ECO:0000256" key="5">
    <source>
        <dbReference type="SAM" id="Phobius"/>
    </source>
</evidence>
<feature type="transmembrane region" description="Helical" evidence="5">
    <location>
        <begin position="35"/>
        <end position="53"/>
    </location>
</feature>
<keyword evidence="2 5" id="KW-0812">Transmembrane</keyword>
<comment type="caution">
    <text evidence="7">The sequence shown here is derived from an EMBL/GenBank/DDBJ whole genome shotgun (WGS) entry which is preliminary data.</text>
</comment>
<dbReference type="SUPFAM" id="SSF103473">
    <property type="entry name" value="MFS general substrate transporter"/>
    <property type="match status" value="1"/>
</dbReference>
<dbReference type="Gene3D" id="1.20.1250.20">
    <property type="entry name" value="MFS general substrate transporter like domains"/>
    <property type="match status" value="1"/>
</dbReference>
<evidence type="ECO:0000313" key="8">
    <source>
        <dbReference type="Proteomes" id="UP000438182"/>
    </source>
</evidence>
<dbReference type="InterPro" id="IPR053200">
    <property type="entry name" value="YfmO-like"/>
</dbReference>
<accession>A0A6I4NTM4</accession>
<reference evidence="7 8" key="1">
    <citation type="submission" date="2019-12" db="EMBL/GenBank/DDBJ databases">
        <authorList>
            <person name="Kim Y.S."/>
        </authorList>
    </citation>
    <scope>NUCLEOTIDE SEQUENCE [LARGE SCALE GENOMIC DNA]</scope>
    <source>
        <strain evidence="7 8">MMS17-SY077</strain>
    </source>
</reference>
<dbReference type="InterPro" id="IPR036259">
    <property type="entry name" value="MFS_trans_sf"/>
</dbReference>
<feature type="transmembrane region" description="Helical" evidence="5">
    <location>
        <begin position="101"/>
        <end position="120"/>
    </location>
</feature>
<feature type="transmembrane region" description="Helical" evidence="5">
    <location>
        <begin position="297"/>
        <end position="316"/>
    </location>
</feature>
<dbReference type="PRINTS" id="PR01035">
    <property type="entry name" value="TCRTETA"/>
</dbReference>
<dbReference type="GO" id="GO:0005886">
    <property type="term" value="C:plasma membrane"/>
    <property type="evidence" value="ECO:0007669"/>
    <property type="project" value="UniProtKB-SubCell"/>
</dbReference>
<dbReference type="AlphaFoldDB" id="A0A6I4NTM4"/>
<dbReference type="Pfam" id="PF07690">
    <property type="entry name" value="MFS_1"/>
    <property type="match status" value="1"/>
</dbReference>
<dbReference type="InterPro" id="IPR011701">
    <property type="entry name" value="MFS"/>
</dbReference>
<feature type="transmembrane region" description="Helical" evidence="5">
    <location>
        <begin position="230"/>
        <end position="252"/>
    </location>
</feature>
<protein>
    <submittedName>
        <fullName evidence="7">MFS transporter</fullName>
    </submittedName>
</protein>
<keyword evidence="8" id="KW-1185">Reference proteome</keyword>
<dbReference type="Proteomes" id="UP000438182">
    <property type="component" value="Unassembled WGS sequence"/>
</dbReference>
<evidence type="ECO:0000313" key="7">
    <source>
        <dbReference type="EMBL" id="MWB97620.1"/>
    </source>
</evidence>
<feature type="transmembrane region" description="Helical" evidence="5">
    <location>
        <begin position="362"/>
        <end position="380"/>
    </location>
</feature>
<feature type="domain" description="Major facilitator superfamily (MFS) profile" evidence="6">
    <location>
        <begin position="35"/>
        <end position="409"/>
    </location>
</feature>
<dbReference type="EMBL" id="WSTA01000009">
    <property type="protein sequence ID" value="MWB97620.1"/>
    <property type="molecule type" value="Genomic_DNA"/>
</dbReference>
<dbReference type="PANTHER" id="PTHR43683">
    <property type="entry name" value="MULTIDRUG EFFLUX PROTEIN YFMO"/>
    <property type="match status" value="1"/>
</dbReference>
<evidence type="ECO:0000256" key="4">
    <source>
        <dbReference type="ARBA" id="ARBA00023136"/>
    </source>
</evidence>
<feature type="transmembrane region" description="Helical" evidence="5">
    <location>
        <begin position="73"/>
        <end position="94"/>
    </location>
</feature>
<dbReference type="PROSITE" id="PS50850">
    <property type="entry name" value="MFS"/>
    <property type="match status" value="1"/>
</dbReference>
<feature type="transmembrane region" description="Helical" evidence="5">
    <location>
        <begin position="132"/>
        <end position="152"/>
    </location>
</feature>
<feature type="transmembrane region" description="Helical" evidence="5">
    <location>
        <begin position="159"/>
        <end position="183"/>
    </location>
</feature>
<dbReference type="InterPro" id="IPR020846">
    <property type="entry name" value="MFS_dom"/>
</dbReference>